<dbReference type="AlphaFoldDB" id="A0A5N5HTQ0"/>
<sequence length="72" mass="8208">MQLQLNLMIRVFFRNDVVVRRSLLKLRLMQLRLLQLSLVLRQSTNCIAPLVESNSGSSNLVSWSLKPIAGEV</sequence>
<dbReference type="GO" id="GO:0004386">
    <property type="term" value="F:helicase activity"/>
    <property type="evidence" value="ECO:0007669"/>
    <property type="project" value="UniProtKB-KW"/>
</dbReference>
<proteinExistence type="predicted"/>
<accession>A0A5N5HTQ0</accession>
<protein>
    <submittedName>
        <fullName evidence="1">ATP-dependent RNA helicase DHX36-like</fullName>
    </submittedName>
</protein>
<keyword evidence="1" id="KW-0067">ATP-binding</keyword>
<organism evidence="1 2">
    <name type="scientific">Pyrus ussuriensis x Pyrus communis</name>
    <dbReference type="NCBI Taxonomy" id="2448454"/>
    <lineage>
        <taxon>Eukaryota</taxon>
        <taxon>Viridiplantae</taxon>
        <taxon>Streptophyta</taxon>
        <taxon>Embryophyta</taxon>
        <taxon>Tracheophyta</taxon>
        <taxon>Spermatophyta</taxon>
        <taxon>Magnoliopsida</taxon>
        <taxon>eudicotyledons</taxon>
        <taxon>Gunneridae</taxon>
        <taxon>Pentapetalae</taxon>
        <taxon>rosids</taxon>
        <taxon>fabids</taxon>
        <taxon>Rosales</taxon>
        <taxon>Rosaceae</taxon>
        <taxon>Amygdaloideae</taxon>
        <taxon>Maleae</taxon>
        <taxon>Pyrus</taxon>
    </lineage>
</organism>
<dbReference type="Proteomes" id="UP000327157">
    <property type="component" value="Chromosome 12"/>
</dbReference>
<evidence type="ECO:0000313" key="2">
    <source>
        <dbReference type="Proteomes" id="UP000327157"/>
    </source>
</evidence>
<reference evidence="1 2" key="3">
    <citation type="submission" date="2019-11" db="EMBL/GenBank/DDBJ databases">
        <title>A de novo genome assembly of a pear dwarfing rootstock.</title>
        <authorList>
            <person name="Wang F."/>
            <person name="Wang J."/>
            <person name="Li S."/>
            <person name="Zhang Y."/>
            <person name="Fang M."/>
            <person name="Ma L."/>
            <person name="Zhao Y."/>
            <person name="Jiang S."/>
        </authorList>
    </citation>
    <scope>NUCLEOTIDE SEQUENCE [LARGE SCALE GENOMIC DNA]</scope>
    <source>
        <strain evidence="1">S2</strain>
        <tissue evidence="1">Leaf</tissue>
    </source>
</reference>
<reference evidence="2" key="2">
    <citation type="submission" date="2019-10" db="EMBL/GenBank/DDBJ databases">
        <title>A de novo genome assembly of a pear dwarfing rootstock.</title>
        <authorList>
            <person name="Wang F."/>
            <person name="Wang J."/>
            <person name="Li S."/>
            <person name="Zhang Y."/>
            <person name="Fang M."/>
            <person name="Ma L."/>
            <person name="Zhao Y."/>
            <person name="Jiang S."/>
        </authorList>
    </citation>
    <scope>NUCLEOTIDE SEQUENCE [LARGE SCALE GENOMIC DNA]</scope>
</reference>
<gene>
    <name evidence="1" type="ORF">D8674_008764</name>
</gene>
<keyword evidence="1" id="KW-0378">Hydrolase</keyword>
<keyword evidence="1" id="KW-0547">Nucleotide-binding</keyword>
<reference evidence="1 2" key="1">
    <citation type="submission" date="2019-09" db="EMBL/GenBank/DDBJ databases">
        <authorList>
            <person name="Ou C."/>
        </authorList>
    </citation>
    <scope>NUCLEOTIDE SEQUENCE [LARGE SCALE GENOMIC DNA]</scope>
    <source>
        <strain evidence="1">S2</strain>
        <tissue evidence="1">Leaf</tissue>
    </source>
</reference>
<dbReference type="EMBL" id="SMOL01000143">
    <property type="protein sequence ID" value="KAB2631245.1"/>
    <property type="molecule type" value="Genomic_DNA"/>
</dbReference>
<name>A0A5N5HTQ0_9ROSA</name>
<keyword evidence="1" id="KW-0347">Helicase</keyword>
<comment type="caution">
    <text evidence="1">The sequence shown here is derived from an EMBL/GenBank/DDBJ whole genome shotgun (WGS) entry which is preliminary data.</text>
</comment>
<evidence type="ECO:0000313" key="1">
    <source>
        <dbReference type="EMBL" id="KAB2631245.1"/>
    </source>
</evidence>
<keyword evidence="2" id="KW-1185">Reference proteome</keyword>